<dbReference type="PROSITE" id="PS00497">
    <property type="entry name" value="TYROSINASE_1"/>
    <property type="match status" value="1"/>
</dbReference>
<evidence type="ECO:0000313" key="7">
    <source>
        <dbReference type="Proteomes" id="UP000275078"/>
    </source>
</evidence>
<dbReference type="GO" id="GO:0046872">
    <property type="term" value="F:metal ion binding"/>
    <property type="evidence" value="ECO:0007669"/>
    <property type="project" value="UniProtKB-KW"/>
</dbReference>
<evidence type="ECO:0000256" key="2">
    <source>
        <dbReference type="ARBA" id="ARBA00023008"/>
    </source>
</evidence>
<feature type="chain" id="PRO_5018232914" evidence="3">
    <location>
        <begin position="21"/>
        <end position="354"/>
    </location>
</feature>
<gene>
    <name evidence="6" type="ORF">BJ508DRAFT_302361</name>
</gene>
<evidence type="ECO:0000259" key="5">
    <source>
        <dbReference type="PROSITE" id="PS00498"/>
    </source>
</evidence>
<dbReference type="AlphaFoldDB" id="A0A3N4IIL7"/>
<dbReference type="InterPro" id="IPR002227">
    <property type="entry name" value="Tyrosinase_Cu-bd"/>
</dbReference>
<feature type="signal peptide" evidence="3">
    <location>
        <begin position="1"/>
        <end position="20"/>
    </location>
</feature>
<feature type="domain" description="Tyrosinase copper-binding" evidence="5">
    <location>
        <begin position="252"/>
        <end position="263"/>
    </location>
</feature>
<reference evidence="6 7" key="1">
    <citation type="journal article" date="2018" name="Nat. Ecol. Evol.">
        <title>Pezizomycetes genomes reveal the molecular basis of ectomycorrhizal truffle lifestyle.</title>
        <authorList>
            <person name="Murat C."/>
            <person name="Payen T."/>
            <person name="Noel B."/>
            <person name="Kuo A."/>
            <person name="Morin E."/>
            <person name="Chen J."/>
            <person name="Kohler A."/>
            <person name="Krizsan K."/>
            <person name="Balestrini R."/>
            <person name="Da Silva C."/>
            <person name="Montanini B."/>
            <person name="Hainaut M."/>
            <person name="Levati E."/>
            <person name="Barry K.W."/>
            <person name="Belfiori B."/>
            <person name="Cichocki N."/>
            <person name="Clum A."/>
            <person name="Dockter R.B."/>
            <person name="Fauchery L."/>
            <person name="Guy J."/>
            <person name="Iotti M."/>
            <person name="Le Tacon F."/>
            <person name="Lindquist E.A."/>
            <person name="Lipzen A."/>
            <person name="Malagnac F."/>
            <person name="Mello A."/>
            <person name="Molinier V."/>
            <person name="Miyauchi S."/>
            <person name="Poulain J."/>
            <person name="Riccioni C."/>
            <person name="Rubini A."/>
            <person name="Sitrit Y."/>
            <person name="Splivallo R."/>
            <person name="Traeger S."/>
            <person name="Wang M."/>
            <person name="Zifcakova L."/>
            <person name="Wipf D."/>
            <person name="Zambonelli A."/>
            <person name="Paolocci F."/>
            <person name="Nowrousian M."/>
            <person name="Ottonello S."/>
            <person name="Baldrian P."/>
            <person name="Spatafora J.W."/>
            <person name="Henrissat B."/>
            <person name="Nagy L.G."/>
            <person name="Aury J.M."/>
            <person name="Wincker P."/>
            <person name="Grigoriev I.V."/>
            <person name="Bonfante P."/>
            <person name="Martin F.M."/>
        </authorList>
    </citation>
    <scope>NUCLEOTIDE SEQUENCE [LARGE SCALE GENOMIC DNA]</scope>
    <source>
        <strain evidence="6 7">RN42</strain>
    </source>
</reference>
<feature type="domain" description="Tyrosinase copper-binding" evidence="4">
    <location>
        <begin position="96"/>
        <end position="113"/>
    </location>
</feature>
<dbReference type="InterPro" id="IPR008922">
    <property type="entry name" value="Di-copper_centre_dom_sf"/>
</dbReference>
<evidence type="ECO:0000256" key="1">
    <source>
        <dbReference type="ARBA" id="ARBA00022723"/>
    </source>
</evidence>
<dbReference type="Proteomes" id="UP000275078">
    <property type="component" value="Unassembled WGS sequence"/>
</dbReference>
<organism evidence="6 7">
    <name type="scientific">Ascobolus immersus RN42</name>
    <dbReference type="NCBI Taxonomy" id="1160509"/>
    <lineage>
        <taxon>Eukaryota</taxon>
        <taxon>Fungi</taxon>
        <taxon>Dikarya</taxon>
        <taxon>Ascomycota</taxon>
        <taxon>Pezizomycotina</taxon>
        <taxon>Pezizomycetes</taxon>
        <taxon>Pezizales</taxon>
        <taxon>Ascobolaceae</taxon>
        <taxon>Ascobolus</taxon>
    </lineage>
</organism>
<dbReference type="GO" id="GO:0016491">
    <property type="term" value="F:oxidoreductase activity"/>
    <property type="evidence" value="ECO:0007669"/>
    <property type="project" value="InterPro"/>
</dbReference>
<name>A0A3N4IIL7_ASCIM</name>
<dbReference type="Gene3D" id="1.10.1280.10">
    <property type="entry name" value="Di-copper center containing domain from catechol oxidase"/>
    <property type="match status" value="1"/>
</dbReference>
<keyword evidence="7" id="KW-1185">Reference proteome</keyword>
<sequence length="354" mass="39241">MKSPITILGLFVLALSGVSAAPAASPAAAAAVQARCTNPLVRKEWRTLSDSEKDAYLAAVNCLHKLPAKLTNLAPGALTRFEDFIAEHKFQTPYIHLVGHFLPWHRLFMWQYEKTLRNECGYTGAQPYWDYTKDSNDISRAPVFTAQHGFGGNGQGAQQCVNDGAFAGWKINIAQSSDRSLKPRCLSRAFWGQLAQQWLTTAKYDEIKRQTTYGTMARTLEGEPNFTQVGMHGAGHFGLGGSNGEAYTSNSDPIFYLHHTNLDRIWWEWQHQNENTRLWDISGSIIPRDRAAFGGDYSQLPNRDVDLDFAMNLGTLGGDAAKVTIRQVMDVLGGSQDGKANQPGVLCYTYDTTK</sequence>
<keyword evidence="3" id="KW-0732">Signal</keyword>
<dbReference type="InterPro" id="IPR050316">
    <property type="entry name" value="Tyrosinase/Hemocyanin"/>
</dbReference>
<dbReference type="PANTHER" id="PTHR11474:SF126">
    <property type="entry name" value="TYROSINASE-LIKE PROTEIN TYR-1-RELATED"/>
    <property type="match status" value="1"/>
</dbReference>
<dbReference type="PANTHER" id="PTHR11474">
    <property type="entry name" value="TYROSINASE FAMILY MEMBER"/>
    <property type="match status" value="1"/>
</dbReference>
<dbReference type="PROSITE" id="PS00498">
    <property type="entry name" value="TYROSINASE_2"/>
    <property type="match status" value="1"/>
</dbReference>
<accession>A0A3N4IIL7</accession>
<evidence type="ECO:0000313" key="6">
    <source>
        <dbReference type="EMBL" id="RPA85983.1"/>
    </source>
</evidence>
<dbReference type="EMBL" id="ML119651">
    <property type="protein sequence ID" value="RPA85983.1"/>
    <property type="molecule type" value="Genomic_DNA"/>
</dbReference>
<dbReference type="SUPFAM" id="SSF48056">
    <property type="entry name" value="Di-copper centre-containing domain"/>
    <property type="match status" value="1"/>
</dbReference>
<dbReference type="Pfam" id="PF00264">
    <property type="entry name" value="Tyrosinase"/>
    <property type="match status" value="1"/>
</dbReference>
<evidence type="ECO:0000259" key="4">
    <source>
        <dbReference type="PROSITE" id="PS00497"/>
    </source>
</evidence>
<dbReference type="PRINTS" id="PR00092">
    <property type="entry name" value="TYROSINASE"/>
</dbReference>
<evidence type="ECO:0000256" key="3">
    <source>
        <dbReference type="SAM" id="SignalP"/>
    </source>
</evidence>
<keyword evidence="2" id="KW-0186">Copper</keyword>
<protein>
    <submittedName>
        <fullName evidence="6">Di-copper centre-containing protein</fullName>
    </submittedName>
</protein>
<dbReference type="OrthoDB" id="6132182at2759"/>
<keyword evidence="1" id="KW-0479">Metal-binding</keyword>
<proteinExistence type="predicted"/>